<dbReference type="Pfam" id="PF00072">
    <property type="entry name" value="Response_reg"/>
    <property type="match status" value="1"/>
</dbReference>
<keyword evidence="3" id="KW-0238">DNA-binding</keyword>
<evidence type="ECO:0000256" key="1">
    <source>
        <dbReference type="ARBA" id="ARBA00023012"/>
    </source>
</evidence>
<dbReference type="InterPro" id="IPR051677">
    <property type="entry name" value="AfsR-DnrI-RedD_regulator"/>
</dbReference>
<dbReference type="PANTHER" id="PTHR35807">
    <property type="entry name" value="TRANSCRIPTIONAL REGULATOR REDD-RELATED"/>
    <property type="match status" value="1"/>
</dbReference>
<reference evidence="7" key="1">
    <citation type="submission" date="2020-09" db="EMBL/GenBank/DDBJ databases">
        <title>A novel bacterium of genus Paenibacillus, isolated from South China Sea.</title>
        <authorList>
            <person name="Huang H."/>
            <person name="Mo K."/>
            <person name="Hu Y."/>
        </authorList>
    </citation>
    <scope>NUCLEOTIDE SEQUENCE</scope>
    <source>
        <strain evidence="7">IB182496</strain>
    </source>
</reference>
<feature type="domain" description="Response regulatory" evidence="6">
    <location>
        <begin position="2"/>
        <end position="116"/>
    </location>
</feature>
<keyword evidence="4" id="KW-0804">Transcription</keyword>
<dbReference type="RefSeq" id="WP_190914461.1">
    <property type="nucleotide sequence ID" value="NZ_JACXIZ010000007.1"/>
</dbReference>
<keyword evidence="8" id="KW-1185">Reference proteome</keyword>
<dbReference type="Proteomes" id="UP000621560">
    <property type="component" value="Unassembled WGS sequence"/>
</dbReference>
<dbReference type="AlphaFoldDB" id="A0A927BP28"/>
<dbReference type="InterPro" id="IPR036388">
    <property type="entry name" value="WH-like_DNA-bd_sf"/>
</dbReference>
<sequence length="388" mass="45010">MRVVVIDDEPLALEYLEKRLLEQGGIAIVGKYTDPFSGRDAVARGGVDAVFLDIHLPEVNGMELAEQLLAEQPALNIVFVSAHDDFAVQAFELDALDYVVKPVGAQRLAKTLERIRFRLEQTQVHEQERADERLQGEEGLQVQLLGQMRIAERSGALAAVQWRTARAREMFLYLLQHRGQLIRKSEFIELLWPDYDLGKVYAQLYTTVYHIRKTLERYGDHFELSSTSDAYTLNIHRVQFDTEQMERKLTDKVPLTPARAEQYAAVLQQCREHYLQEHTYWWAEHERERLSGVWLEAAMRLAEWLEENGRADLAGEWYRQVCARQPHEERAHYALMRLHDATGSRLAVHQQYRALCTALEEGLGEQPSRYISDWYDNWRSRGAANAEE</sequence>
<dbReference type="EMBL" id="JACXIZ010000007">
    <property type="protein sequence ID" value="MBD2844106.1"/>
    <property type="molecule type" value="Genomic_DNA"/>
</dbReference>
<organism evidence="7 8">
    <name type="scientific">Paenibacillus sabuli</name>
    <dbReference type="NCBI Taxonomy" id="2772509"/>
    <lineage>
        <taxon>Bacteria</taxon>
        <taxon>Bacillati</taxon>
        <taxon>Bacillota</taxon>
        <taxon>Bacilli</taxon>
        <taxon>Bacillales</taxon>
        <taxon>Paenibacillaceae</taxon>
        <taxon>Paenibacillus</taxon>
    </lineage>
</organism>
<dbReference type="SUPFAM" id="SSF48452">
    <property type="entry name" value="TPR-like"/>
    <property type="match status" value="1"/>
</dbReference>
<dbReference type="Gene3D" id="3.40.50.2300">
    <property type="match status" value="1"/>
</dbReference>
<name>A0A927BP28_9BACL</name>
<dbReference type="SUPFAM" id="SSF52172">
    <property type="entry name" value="CheY-like"/>
    <property type="match status" value="1"/>
</dbReference>
<dbReference type="Pfam" id="PF03704">
    <property type="entry name" value="BTAD"/>
    <property type="match status" value="1"/>
</dbReference>
<dbReference type="PROSITE" id="PS50110">
    <property type="entry name" value="RESPONSE_REGULATORY"/>
    <property type="match status" value="1"/>
</dbReference>
<keyword evidence="5" id="KW-0597">Phosphoprotein</keyword>
<evidence type="ECO:0000313" key="8">
    <source>
        <dbReference type="Proteomes" id="UP000621560"/>
    </source>
</evidence>
<evidence type="ECO:0000256" key="2">
    <source>
        <dbReference type="ARBA" id="ARBA00023015"/>
    </source>
</evidence>
<dbReference type="GO" id="GO:0000160">
    <property type="term" value="P:phosphorelay signal transduction system"/>
    <property type="evidence" value="ECO:0007669"/>
    <property type="project" value="UniProtKB-KW"/>
</dbReference>
<dbReference type="InterPro" id="IPR001789">
    <property type="entry name" value="Sig_transdc_resp-reg_receiver"/>
</dbReference>
<evidence type="ECO:0000256" key="4">
    <source>
        <dbReference type="ARBA" id="ARBA00023163"/>
    </source>
</evidence>
<gene>
    <name evidence="7" type="ORF">IDH44_02815</name>
</gene>
<proteinExistence type="predicted"/>
<protein>
    <submittedName>
        <fullName evidence="7">Response regulator</fullName>
    </submittedName>
</protein>
<dbReference type="InterPro" id="IPR011990">
    <property type="entry name" value="TPR-like_helical_dom_sf"/>
</dbReference>
<evidence type="ECO:0000256" key="3">
    <source>
        <dbReference type="ARBA" id="ARBA00023125"/>
    </source>
</evidence>
<accession>A0A927BP28</accession>
<keyword evidence="2" id="KW-0805">Transcription regulation</keyword>
<dbReference type="SMART" id="SM00448">
    <property type="entry name" value="REC"/>
    <property type="match status" value="1"/>
</dbReference>
<dbReference type="InterPro" id="IPR005158">
    <property type="entry name" value="BTAD"/>
</dbReference>
<evidence type="ECO:0000256" key="5">
    <source>
        <dbReference type="PROSITE-ProRule" id="PRU00169"/>
    </source>
</evidence>
<keyword evidence="1" id="KW-0902">Two-component regulatory system</keyword>
<dbReference type="InterPro" id="IPR016032">
    <property type="entry name" value="Sig_transdc_resp-reg_C-effctor"/>
</dbReference>
<dbReference type="Gene3D" id="1.25.40.10">
    <property type="entry name" value="Tetratricopeptide repeat domain"/>
    <property type="match status" value="1"/>
</dbReference>
<evidence type="ECO:0000313" key="7">
    <source>
        <dbReference type="EMBL" id="MBD2844106.1"/>
    </source>
</evidence>
<dbReference type="InterPro" id="IPR011006">
    <property type="entry name" value="CheY-like_superfamily"/>
</dbReference>
<dbReference type="Gene3D" id="1.10.10.10">
    <property type="entry name" value="Winged helix-like DNA-binding domain superfamily/Winged helix DNA-binding domain"/>
    <property type="match status" value="1"/>
</dbReference>
<dbReference type="PANTHER" id="PTHR35807:SF2">
    <property type="entry name" value="TRANSCRIPTIONAL ACTIVATOR DOMAIN"/>
    <property type="match status" value="1"/>
</dbReference>
<dbReference type="GO" id="GO:0003677">
    <property type="term" value="F:DNA binding"/>
    <property type="evidence" value="ECO:0007669"/>
    <property type="project" value="UniProtKB-KW"/>
</dbReference>
<evidence type="ECO:0000259" key="6">
    <source>
        <dbReference type="PROSITE" id="PS50110"/>
    </source>
</evidence>
<dbReference type="SMART" id="SM01043">
    <property type="entry name" value="BTAD"/>
    <property type="match status" value="1"/>
</dbReference>
<dbReference type="SUPFAM" id="SSF46894">
    <property type="entry name" value="C-terminal effector domain of the bipartite response regulators"/>
    <property type="match status" value="1"/>
</dbReference>
<dbReference type="GO" id="GO:0006355">
    <property type="term" value="P:regulation of DNA-templated transcription"/>
    <property type="evidence" value="ECO:0007669"/>
    <property type="project" value="InterPro"/>
</dbReference>
<feature type="modified residue" description="4-aspartylphosphate" evidence="5">
    <location>
        <position position="53"/>
    </location>
</feature>
<comment type="caution">
    <text evidence="7">The sequence shown here is derived from an EMBL/GenBank/DDBJ whole genome shotgun (WGS) entry which is preliminary data.</text>
</comment>